<keyword evidence="1" id="KW-0812">Transmembrane</keyword>
<proteinExistence type="predicted"/>
<evidence type="ECO:0008006" key="5">
    <source>
        <dbReference type="Google" id="ProtNLM"/>
    </source>
</evidence>
<dbReference type="OMA" id="WMKFSAV"/>
<protein>
    <recommendedName>
        <fullName evidence="5">DUF4235 domain-containing protein</fullName>
    </recommendedName>
</protein>
<feature type="transmembrane region" description="Helical" evidence="1">
    <location>
        <begin position="71"/>
        <end position="88"/>
    </location>
</feature>
<keyword evidence="1" id="KW-1133">Transmembrane helix</keyword>
<keyword evidence="1" id="KW-0472">Membrane</keyword>
<dbReference type="EMBL" id="LT576035">
    <property type="protein sequence ID" value="SBN38592.1"/>
    <property type="molecule type" value="Genomic_DNA"/>
</dbReference>
<dbReference type="InterPro" id="IPR025329">
    <property type="entry name" value="DUF4235"/>
</dbReference>
<dbReference type="Pfam" id="PF14019">
    <property type="entry name" value="DUF4235"/>
    <property type="match status" value="1"/>
</dbReference>
<organism evidence="3 4">
    <name type="scientific">Propionibacterium freudenreichii</name>
    <dbReference type="NCBI Taxonomy" id="1744"/>
    <lineage>
        <taxon>Bacteria</taxon>
        <taxon>Bacillati</taxon>
        <taxon>Actinomycetota</taxon>
        <taxon>Actinomycetes</taxon>
        <taxon>Propionibacteriales</taxon>
        <taxon>Propionibacteriaceae</taxon>
        <taxon>Propionibacterium</taxon>
    </lineage>
</organism>
<name>A0A2C7Z5R9_9ACTN</name>
<dbReference type="AlphaFoldDB" id="A0A2C7Z5R9"/>
<sequence>MPARFGAITASDWMKRRDMSKPKMQFRVLGAVLGAAAAFAGQRVATAGWHTVTGEEPPDPSDPTVSPVKAYAWSIGSTLLLGTLALLVQRFVATRSEAAADELGAG</sequence>
<evidence type="ECO:0000256" key="1">
    <source>
        <dbReference type="SAM" id="Phobius"/>
    </source>
</evidence>
<reference evidence="2" key="1">
    <citation type="submission" date="2016-05" db="EMBL/GenBank/DDBJ databases">
        <authorList>
            <person name="Lavstsen T."/>
            <person name="Jespersen J.S."/>
        </authorList>
    </citation>
    <scope>NUCLEOTIDE SEQUENCE</scope>
    <source>
        <strain evidence="2">PFRJS10</strain>
    </source>
</reference>
<dbReference type="Proteomes" id="UP000250080">
    <property type="component" value="Chromosome I"/>
</dbReference>
<evidence type="ECO:0000313" key="3">
    <source>
        <dbReference type="EMBL" id="SCQ78029.1"/>
    </source>
</evidence>
<gene>
    <name evidence="2" type="ORF">PFR_JS10_949</name>
    <name evidence="3" type="ORF">PFR_JS23_976</name>
</gene>
<evidence type="ECO:0000313" key="4">
    <source>
        <dbReference type="Proteomes" id="UP000250080"/>
    </source>
</evidence>
<reference evidence="3 4" key="2">
    <citation type="submission" date="2016-09" db="EMBL/GenBank/DDBJ databases">
        <authorList>
            <person name="Laine KS P."/>
        </authorList>
    </citation>
    <scope>NUCLEOTIDE SEQUENCE [LARGE SCALE GENOMIC DNA]</scope>
    <source>
        <strain evidence="3">PFRJS-23</strain>
    </source>
</reference>
<accession>A0A2C7Z5R9</accession>
<evidence type="ECO:0000313" key="2">
    <source>
        <dbReference type="EMBL" id="SBN38592.1"/>
    </source>
</evidence>
<dbReference type="EMBL" id="LT618793">
    <property type="protein sequence ID" value="SCQ78029.1"/>
    <property type="molecule type" value="Genomic_DNA"/>
</dbReference>